<evidence type="ECO:0000313" key="1">
    <source>
        <dbReference type="EMBL" id="SVD22054.1"/>
    </source>
</evidence>
<gene>
    <name evidence="1" type="ORF">METZ01_LOCUS374908</name>
</gene>
<organism evidence="1">
    <name type="scientific">marine metagenome</name>
    <dbReference type="NCBI Taxonomy" id="408172"/>
    <lineage>
        <taxon>unclassified sequences</taxon>
        <taxon>metagenomes</taxon>
        <taxon>ecological metagenomes</taxon>
    </lineage>
</organism>
<accession>A0A382TIV7</accession>
<dbReference type="EMBL" id="UINC01136976">
    <property type="protein sequence ID" value="SVD22054.1"/>
    <property type="molecule type" value="Genomic_DNA"/>
</dbReference>
<sequence length="57" mass="6786">MVAIIIMLLWFIIIGIRVQTNNYYQYRWETLAHLIGQFCFPKKPDTAINAFQLEQNP</sequence>
<reference evidence="1" key="1">
    <citation type="submission" date="2018-05" db="EMBL/GenBank/DDBJ databases">
        <authorList>
            <person name="Lanie J.A."/>
            <person name="Ng W.-L."/>
            <person name="Kazmierczak K.M."/>
            <person name="Andrzejewski T.M."/>
            <person name="Davidsen T.M."/>
            <person name="Wayne K.J."/>
            <person name="Tettelin H."/>
            <person name="Glass J.I."/>
            <person name="Rusch D."/>
            <person name="Podicherti R."/>
            <person name="Tsui H.-C.T."/>
            <person name="Winkler M.E."/>
        </authorList>
    </citation>
    <scope>NUCLEOTIDE SEQUENCE</scope>
</reference>
<protein>
    <submittedName>
        <fullName evidence="1">Uncharacterized protein</fullName>
    </submittedName>
</protein>
<proteinExistence type="predicted"/>
<name>A0A382TIV7_9ZZZZ</name>
<feature type="non-terminal residue" evidence="1">
    <location>
        <position position="57"/>
    </location>
</feature>
<dbReference type="AlphaFoldDB" id="A0A382TIV7"/>